<sequence>MFRNRYSNNNFKLKLVYSFYKISVQTHIRNLFKEYTIPETNQGEYQCLICPQSFGRNRYNWLIHLQISHKDTYEKVLKELHWEKNEITEGLRKVATDDNNEDNFINYHINFKFVEETDENEMQYAEDDVTKEKEKNAIKMVQVTQDYANGKINVDEYLSKIQQILQQQSSST</sequence>
<dbReference type="Proteomes" id="UP000663832">
    <property type="component" value="Unassembled WGS sequence"/>
</dbReference>
<dbReference type="AlphaFoldDB" id="A0A814K4C5"/>
<dbReference type="EMBL" id="CAJNOM010000137">
    <property type="protein sequence ID" value="CAF1121341.1"/>
    <property type="molecule type" value="Genomic_DNA"/>
</dbReference>
<proteinExistence type="predicted"/>
<accession>A0A814K4C5</accession>
<dbReference type="EMBL" id="CAJNOI010000093">
    <property type="protein sequence ID" value="CAF1046513.1"/>
    <property type="molecule type" value="Genomic_DNA"/>
</dbReference>
<name>A0A814K4C5_9BILA</name>
<keyword evidence="3" id="KW-1185">Reference proteome</keyword>
<evidence type="ECO:0000313" key="4">
    <source>
        <dbReference type="Proteomes" id="UP000663877"/>
    </source>
</evidence>
<evidence type="ECO:0000313" key="2">
    <source>
        <dbReference type="EMBL" id="CAF1121341.1"/>
    </source>
</evidence>
<organism evidence="1 4">
    <name type="scientific">Adineta steineri</name>
    <dbReference type="NCBI Taxonomy" id="433720"/>
    <lineage>
        <taxon>Eukaryota</taxon>
        <taxon>Metazoa</taxon>
        <taxon>Spiralia</taxon>
        <taxon>Gnathifera</taxon>
        <taxon>Rotifera</taxon>
        <taxon>Eurotatoria</taxon>
        <taxon>Bdelloidea</taxon>
        <taxon>Adinetida</taxon>
        <taxon>Adinetidae</taxon>
        <taxon>Adineta</taxon>
    </lineage>
</organism>
<evidence type="ECO:0000313" key="3">
    <source>
        <dbReference type="Proteomes" id="UP000663832"/>
    </source>
</evidence>
<dbReference type="Proteomes" id="UP000663877">
    <property type="component" value="Unassembled WGS sequence"/>
</dbReference>
<comment type="caution">
    <text evidence="1">The sequence shown here is derived from an EMBL/GenBank/DDBJ whole genome shotgun (WGS) entry which is preliminary data.</text>
</comment>
<gene>
    <name evidence="1" type="ORF">BJG266_LOCUS18368</name>
    <name evidence="2" type="ORF">QVE165_LOCUS21413</name>
</gene>
<protein>
    <submittedName>
        <fullName evidence="1">Uncharacterized protein</fullName>
    </submittedName>
</protein>
<evidence type="ECO:0000313" key="1">
    <source>
        <dbReference type="EMBL" id="CAF1046513.1"/>
    </source>
</evidence>
<reference evidence="1" key="1">
    <citation type="submission" date="2021-02" db="EMBL/GenBank/DDBJ databases">
        <authorList>
            <person name="Nowell W R."/>
        </authorList>
    </citation>
    <scope>NUCLEOTIDE SEQUENCE</scope>
</reference>